<reference evidence="4" key="1">
    <citation type="submission" date="2023-06" db="EMBL/GenBank/DDBJ databases">
        <authorList>
            <person name="Delattre M."/>
        </authorList>
    </citation>
    <scope>NUCLEOTIDE SEQUENCE</scope>
    <source>
        <strain evidence="4">AF72</strain>
    </source>
</reference>
<organism evidence="4 5">
    <name type="scientific">Mesorhabditis spiculigera</name>
    <dbReference type="NCBI Taxonomy" id="96644"/>
    <lineage>
        <taxon>Eukaryota</taxon>
        <taxon>Metazoa</taxon>
        <taxon>Ecdysozoa</taxon>
        <taxon>Nematoda</taxon>
        <taxon>Chromadorea</taxon>
        <taxon>Rhabditida</taxon>
        <taxon>Rhabditina</taxon>
        <taxon>Rhabditomorpha</taxon>
        <taxon>Rhabditoidea</taxon>
        <taxon>Rhabditidae</taxon>
        <taxon>Mesorhabditinae</taxon>
        <taxon>Mesorhabditis</taxon>
    </lineage>
</organism>
<sequence length="782" mass="88922">MKKVERCLDSLKPGVYITHWKEHGKHSKIGHTELRKRGAASDHIFGPITLTEICLGILASVATFGDFMQHYGDLLQQEPRVRMVPWNAQEVGAYHPQQSGYYVVRNFWNGTVWADRTEYMQVTIRPEDVRPRDGNFPSSVKYTHGNKLGRQRGDEAGHLLANTLGGSNHLINYMPQAAANNANRHAKWIMDSWFANENHIRDWLNCTPHSQVVLRVGLRYNSVHHGRPYYIMWSAVYIVNGQTVHVAYWWLMEGVEIDYQVEDIASRDAVENQLGLRQSTIEEQCSKTTGRCWRVVDRLIEDNLGSYAERCLFMQGFEDESDSSIRIIPPAGTSSLAEIFSSSDSRFWQIDHTQITAQYVAALAIAPFVFGTFKMDDKKEKRSLLEIGLGGGTYAGFMRHHRPNLNITSVELDETVIYLADKWFGFKQSPLLHVHAADGIVFVENAARRGEAWDVVLIDACDGSQIIPCPAHVFLNDVFMADVRKVVKDQGLLIVNILDLHENAANIAEVSKQFASHFPTCATLHMNYEINVILVCLPYQIGDADAQLRFFESRIPHVVEQLGLKKLLPHVAPPVVSNGLNLDLDGLIDDINAMTTTDPKDEPNVEDVSEAYLRLHGILDLNKNDLNFDGLNVNLDLDEPKRKVPARQQSASAPLHHWPQSQIQANAMVRRQVFDTSYGVAQALPQQPSPFYGQQLTHQPDRYGANQHQSAVYRQQQQNACYNQTGAWQNQAHAFRPNPNNLQAEHYFNANQQAFHVQHQQQQQQQQHNYNWMQMRDGGYQY</sequence>
<evidence type="ECO:0000256" key="3">
    <source>
        <dbReference type="ARBA" id="ARBA00022679"/>
    </source>
</evidence>
<accession>A0AA36G571</accession>
<dbReference type="Pfam" id="PF01564">
    <property type="entry name" value="Spermine_synth"/>
    <property type="match status" value="1"/>
</dbReference>
<proteinExistence type="inferred from homology"/>
<keyword evidence="3" id="KW-0808">Transferase</keyword>
<dbReference type="Proteomes" id="UP001177023">
    <property type="component" value="Unassembled WGS sequence"/>
</dbReference>
<evidence type="ECO:0000256" key="1">
    <source>
        <dbReference type="ARBA" id="ARBA00008361"/>
    </source>
</evidence>
<comment type="caution">
    <text evidence="4">The sequence shown here is derived from an EMBL/GenBank/DDBJ whole genome shotgun (WGS) entry which is preliminary data.</text>
</comment>
<dbReference type="EMBL" id="CATQJA010002643">
    <property type="protein sequence ID" value="CAJ0576224.1"/>
    <property type="molecule type" value="Genomic_DNA"/>
</dbReference>
<dbReference type="GO" id="GO:0008168">
    <property type="term" value="F:methyltransferase activity"/>
    <property type="evidence" value="ECO:0007669"/>
    <property type="project" value="UniProtKB-KW"/>
</dbReference>
<dbReference type="PANTHER" id="PTHR12176">
    <property type="entry name" value="SAM-DEPENDENT METHYLTRANSFERASE SUPERFAMILY PROTEIN"/>
    <property type="match status" value="1"/>
</dbReference>
<keyword evidence="2" id="KW-0489">Methyltransferase</keyword>
<evidence type="ECO:0000313" key="4">
    <source>
        <dbReference type="EMBL" id="CAJ0576224.1"/>
    </source>
</evidence>
<dbReference type="AlphaFoldDB" id="A0AA36G571"/>
<dbReference type="GO" id="GO:0032259">
    <property type="term" value="P:methylation"/>
    <property type="evidence" value="ECO:0007669"/>
    <property type="project" value="UniProtKB-KW"/>
</dbReference>
<dbReference type="PANTHER" id="PTHR12176:SF59">
    <property type="entry name" value="METHYLTRANSFERASE DOMAIN-CONTAINING PROTEIN-RELATED"/>
    <property type="match status" value="1"/>
</dbReference>
<comment type="similarity">
    <text evidence="1">Belongs to the methyltransferase superfamily.</text>
</comment>
<keyword evidence="5" id="KW-1185">Reference proteome</keyword>
<evidence type="ECO:0000256" key="2">
    <source>
        <dbReference type="ARBA" id="ARBA00022603"/>
    </source>
</evidence>
<dbReference type="InterPro" id="IPR029063">
    <property type="entry name" value="SAM-dependent_MTases_sf"/>
</dbReference>
<feature type="non-terminal residue" evidence="4">
    <location>
        <position position="1"/>
    </location>
</feature>
<name>A0AA36G571_9BILA</name>
<protein>
    <submittedName>
        <fullName evidence="4">Uncharacterized protein</fullName>
    </submittedName>
</protein>
<dbReference type="Gene3D" id="3.40.50.150">
    <property type="entry name" value="Vaccinia Virus protein VP39"/>
    <property type="match status" value="1"/>
</dbReference>
<dbReference type="SUPFAM" id="SSF53335">
    <property type="entry name" value="S-adenosyl-L-methionine-dependent methyltransferases"/>
    <property type="match status" value="1"/>
</dbReference>
<evidence type="ECO:0000313" key="5">
    <source>
        <dbReference type="Proteomes" id="UP001177023"/>
    </source>
</evidence>
<gene>
    <name evidence="4" type="ORF">MSPICULIGERA_LOCUS14520</name>
</gene>
<dbReference type="InterPro" id="IPR051419">
    <property type="entry name" value="Lys/N-term_MeTrsfase_sf"/>
</dbReference>